<dbReference type="PANTHER" id="PTHR22911">
    <property type="entry name" value="ACYL-MALONYL CONDENSING ENZYME-RELATED"/>
    <property type="match status" value="1"/>
</dbReference>
<dbReference type="Proteomes" id="UP000261174">
    <property type="component" value="Unassembled WGS sequence"/>
</dbReference>
<feature type="transmembrane region" description="Helical" evidence="1">
    <location>
        <begin position="62"/>
        <end position="79"/>
    </location>
</feature>
<feature type="transmembrane region" description="Helical" evidence="1">
    <location>
        <begin position="262"/>
        <end position="279"/>
    </location>
</feature>
<feature type="domain" description="EamA" evidence="2">
    <location>
        <begin position="141"/>
        <end position="279"/>
    </location>
</feature>
<keyword evidence="1" id="KW-1133">Transmembrane helix</keyword>
<dbReference type="OrthoDB" id="9150437at2"/>
<organism evidence="3 4">
    <name type="scientific">Chitinophaga silvisoli</name>
    <dbReference type="NCBI Taxonomy" id="2291814"/>
    <lineage>
        <taxon>Bacteria</taxon>
        <taxon>Pseudomonadati</taxon>
        <taxon>Bacteroidota</taxon>
        <taxon>Chitinophagia</taxon>
        <taxon>Chitinophagales</taxon>
        <taxon>Chitinophagaceae</taxon>
        <taxon>Chitinophaga</taxon>
    </lineage>
</organism>
<evidence type="ECO:0000256" key="1">
    <source>
        <dbReference type="SAM" id="Phobius"/>
    </source>
</evidence>
<feature type="transmembrane region" description="Helical" evidence="1">
    <location>
        <begin position="172"/>
        <end position="192"/>
    </location>
</feature>
<dbReference type="PANTHER" id="PTHR22911:SF79">
    <property type="entry name" value="MOBA-LIKE NTP TRANSFERASE DOMAIN-CONTAINING PROTEIN"/>
    <property type="match status" value="1"/>
</dbReference>
<dbReference type="AlphaFoldDB" id="A0A3E1P8Y9"/>
<evidence type="ECO:0000313" key="3">
    <source>
        <dbReference type="EMBL" id="RFM36655.1"/>
    </source>
</evidence>
<feature type="transmembrane region" description="Helical" evidence="1">
    <location>
        <begin position="85"/>
        <end position="105"/>
    </location>
</feature>
<comment type="caution">
    <text evidence="3">The sequence shown here is derived from an EMBL/GenBank/DDBJ whole genome shotgun (WGS) entry which is preliminary data.</text>
</comment>
<evidence type="ECO:0000259" key="2">
    <source>
        <dbReference type="Pfam" id="PF00892"/>
    </source>
</evidence>
<accession>A0A3E1P8Y9</accession>
<keyword evidence="1" id="KW-0472">Membrane</keyword>
<keyword evidence="1" id="KW-0812">Transmembrane</keyword>
<dbReference type="SUPFAM" id="SSF103481">
    <property type="entry name" value="Multidrug resistance efflux transporter EmrE"/>
    <property type="match status" value="2"/>
</dbReference>
<reference evidence="3 4" key="1">
    <citation type="submission" date="2018-08" db="EMBL/GenBank/DDBJ databases">
        <title>Chitinophaga sp. K20C18050901, a novel bacterium isolated from forest soil.</title>
        <authorList>
            <person name="Wang C."/>
        </authorList>
    </citation>
    <scope>NUCLEOTIDE SEQUENCE [LARGE SCALE GENOMIC DNA]</scope>
    <source>
        <strain evidence="3 4">K20C18050901</strain>
    </source>
</reference>
<dbReference type="GO" id="GO:0016020">
    <property type="term" value="C:membrane"/>
    <property type="evidence" value="ECO:0007669"/>
    <property type="project" value="InterPro"/>
</dbReference>
<dbReference type="InterPro" id="IPR037185">
    <property type="entry name" value="EmrE-like"/>
</dbReference>
<feature type="transmembrane region" description="Helical" evidence="1">
    <location>
        <begin position="239"/>
        <end position="256"/>
    </location>
</feature>
<dbReference type="RefSeq" id="WP_116851975.1">
    <property type="nucleotide sequence ID" value="NZ_QTJV01000001.1"/>
</dbReference>
<protein>
    <submittedName>
        <fullName evidence="3">DMT family transporter</fullName>
    </submittedName>
</protein>
<feature type="transmembrane region" description="Helical" evidence="1">
    <location>
        <begin position="207"/>
        <end position="227"/>
    </location>
</feature>
<keyword evidence="4" id="KW-1185">Reference proteome</keyword>
<sequence length="288" mass="32750">MKKPLLQLHLSVFLAGFTGILGKLISLNEGLLVWYRLLFTVISLFIIFRWKGMLSRLSWKQLVPIGLNGVVIAMHWLFFYGSIKYSNVSIGVVCFSLTSLFTAILDPLINRRKFDARELLLSGITLAGIVMIFHFDSQYHTGIIMGIVSSVFAALFTIVNKKLLAHYDSPSITFYELLVGFVVLSLFMPMYLDLVNQHFLLPSTKDFIYLLILSWACTVCMYMLLMAALKKVSSFTTNLTFNLEPVYSIIIAFVLFQENKQLSWAFYAGLGCIILSVFLQMRRVAKTI</sequence>
<feature type="transmembrane region" description="Helical" evidence="1">
    <location>
        <begin position="141"/>
        <end position="160"/>
    </location>
</feature>
<proteinExistence type="predicted"/>
<feature type="transmembrane region" description="Helical" evidence="1">
    <location>
        <begin position="117"/>
        <end position="135"/>
    </location>
</feature>
<evidence type="ECO:0000313" key="4">
    <source>
        <dbReference type="Proteomes" id="UP000261174"/>
    </source>
</evidence>
<feature type="domain" description="EamA" evidence="2">
    <location>
        <begin position="6"/>
        <end position="133"/>
    </location>
</feature>
<dbReference type="Pfam" id="PF00892">
    <property type="entry name" value="EamA"/>
    <property type="match status" value="2"/>
</dbReference>
<gene>
    <name evidence="3" type="ORF">DXN04_03920</name>
</gene>
<dbReference type="EMBL" id="QTJV01000001">
    <property type="protein sequence ID" value="RFM36655.1"/>
    <property type="molecule type" value="Genomic_DNA"/>
</dbReference>
<feature type="transmembrane region" description="Helical" evidence="1">
    <location>
        <begin position="32"/>
        <end position="50"/>
    </location>
</feature>
<name>A0A3E1P8Y9_9BACT</name>
<dbReference type="InterPro" id="IPR000620">
    <property type="entry name" value="EamA_dom"/>
</dbReference>